<protein>
    <submittedName>
        <fullName evidence="2">Uncharacterized protein</fullName>
    </submittedName>
</protein>
<comment type="caution">
    <text evidence="2">The sequence shown here is derived from an EMBL/GenBank/DDBJ whole genome shotgun (WGS) entry which is preliminary data.</text>
</comment>
<evidence type="ECO:0000313" key="2">
    <source>
        <dbReference type="EMBL" id="MFD2543401.1"/>
    </source>
</evidence>
<keyword evidence="3" id="KW-1185">Reference proteome</keyword>
<feature type="transmembrane region" description="Helical" evidence="1">
    <location>
        <begin position="7"/>
        <end position="26"/>
    </location>
</feature>
<dbReference type="EMBL" id="JBHULM010000011">
    <property type="protein sequence ID" value="MFD2543401.1"/>
    <property type="molecule type" value="Genomic_DNA"/>
</dbReference>
<accession>A0ABW5K3I9</accession>
<name>A0ABW5K3I9_9FLAO</name>
<gene>
    <name evidence="2" type="ORF">ACFSSB_13800</name>
</gene>
<keyword evidence="1" id="KW-1133">Transmembrane helix</keyword>
<sequence>MKIAKFFQYIYLFFAALFLYDAVTNWNVDSNRTYISLAFTALAIFMFFFRRKFNNKYKDNNNAK</sequence>
<evidence type="ECO:0000313" key="3">
    <source>
        <dbReference type="Proteomes" id="UP001597467"/>
    </source>
</evidence>
<dbReference type="RefSeq" id="WP_379905247.1">
    <property type="nucleotide sequence ID" value="NZ_JBHULM010000011.1"/>
</dbReference>
<feature type="transmembrane region" description="Helical" evidence="1">
    <location>
        <begin position="32"/>
        <end position="49"/>
    </location>
</feature>
<proteinExistence type="predicted"/>
<evidence type="ECO:0000256" key="1">
    <source>
        <dbReference type="SAM" id="Phobius"/>
    </source>
</evidence>
<reference evidence="3" key="1">
    <citation type="journal article" date="2019" name="Int. J. Syst. Evol. Microbiol.">
        <title>The Global Catalogue of Microorganisms (GCM) 10K type strain sequencing project: providing services to taxonomists for standard genome sequencing and annotation.</title>
        <authorList>
            <consortium name="The Broad Institute Genomics Platform"/>
            <consortium name="The Broad Institute Genome Sequencing Center for Infectious Disease"/>
            <person name="Wu L."/>
            <person name="Ma J."/>
        </authorList>
    </citation>
    <scope>NUCLEOTIDE SEQUENCE [LARGE SCALE GENOMIC DNA]</scope>
    <source>
        <strain evidence="3">KCTC 42808</strain>
    </source>
</reference>
<keyword evidence="1" id="KW-0472">Membrane</keyword>
<organism evidence="2 3">
    <name type="scientific">Lacinutrix gracilariae</name>
    <dbReference type="NCBI Taxonomy" id="1747198"/>
    <lineage>
        <taxon>Bacteria</taxon>
        <taxon>Pseudomonadati</taxon>
        <taxon>Bacteroidota</taxon>
        <taxon>Flavobacteriia</taxon>
        <taxon>Flavobacteriales</taxon>
        <taxon>Flavobacteriaceae</taxon>
        <taxon>Lacinutrix</taxon>
    </lineage>
</organism>
<keyword evidence="1" id="KW-0812">Transmembrane</keyword>
<dbReference type="Proteomes" id="UP001597467">
    <property type="component" value="Unassembled WGS sequence"/>
</dbReference>